<evidence type="ECO:0000313" key="9">
    <source>
        <dbReference type="Proteomes" id="UP000677913"/>
    </source>
</evidence>
<evidence type="ECO:0000256" key="6">
    <source>
        <dbReference type="SAM" id="MobiDB-lite"/>
    </source>
</evidence>
<accession>A0A8J7WLS9</accession>
<keyword evidence="9" id="KW-1185">Reference proteome</keyword>
<dbReference type="InterPro" id="IPR017039">
    <property type="entry name" value="Virul_fac_BrkB"/>
</dbReference>
<feature type="region of interest" description="Disordered" evidence="6">
    <location>
        <begin position="1"/>
        <end position="77"/>
    </location>
</feature>
<sequence length="423" mass="43951">MPKLHAPNGRIVLLGPGTGDEVTQIDPSNVSVRGTAPEQDAASGDAGPGDDAPAGRHHPHRLLHGGHHQHNPDFPDEIAGIEKHGALIDRAGKPTAGPGTRAGAADAPPAGAGRPQSATEPPPAIVAESVIAAEAVMGGGGPAAPGTWHPGEQAPQQPRAGALRRTYRLVRELVTETYRRGVEIELMHRAFGFAALGFVTLVPLLIVVAAAAPLNGRTFPEWAIAGLGLSGRAAKAVNGLFGPTAKVLSTTTALSVAVLAVFGLSFVSVVQTGMARVWELPAARLLSVWRQAIWLAMLVGLLLVGADLVAFLQGGWFVTTVRWCATAGGSLVFFWWTQHFLLESRVPWRALLPGAVLTVAGLVGLRLFSALIFGPMIVSSALTYGSIGAVLIVVSWLIGIGYVIIGAALVGRVIYDTWGGGRA</sequence>
<name>A0A8J7WLS9_9ACTN</name>
<keyword evidence="3 7" id="KW-0812">Transmembrane</keyword>
<evidence type="ECO:0000256" key="1">
    <source>
        <dbReference type="ARBA" id="ARBA00004651"/>
    </source>
</evidence>
<evidence type="ECO:0000256" key="4">
    <source>
        <dbReference type="ARBA" id="ARBA00022989"/>
    </source>
</evidence>
<dbReference type="Pfam" id="PF03631">
    <property type="entry name" value="Virul_fac_BrkB"/>
    <property type="match status" value="1"/>
</dbReference>
<comment type="subcellular location">
    <subcellularLocation>
        <location evidence="1">Cell membrane</location>
        <topology evidence="1">Multi-pass membrane protein</topology>
    </subcellularLocation>
</comment>
<keyword evidence="4 7" id="KW-1133">Transmembrane helix</keyword>
<feature type="compositionally biased region" description="Low complexity" evidence="6">
    <location>
        <begin position="93"/>
        <end position="115"/>
    </location>
</feature>
<comment type="caution">
    <text evidence="8">The sequence shown here is derived from an EMBL/GenBank/DDBJ whole genome shotgun (WGS) entry which is preliminary data.</text>
</comment>
<feature type="compositionally biased region" description="Low complexity" evidence="6">
    <location>
        <begin position="40"/>
        <end position="52"/>
    </location>
</feature>
<feature type="transmembrane region" description="Helical" evidence="7">
    <location>
        <begin position="384"/>
        <end position="415"/>
    </location>
</feature>
<evidence type="ECO:0000256" key="7">
    <source>
        <dbReference type="SAM" id="Phobius"/>
    </source>
</evidence>
<feature type="transmembrane region" description="Helical" evidence="7">
    <location>
        <begin position="247"/>
        <end position="271"/>
    </location>
</feature>
<dbReference type="Proteomes" id="UP000677913">
    <property type="component" value="Unassembled WGS sequence"/>
</dbReference>
<feature type="compositionally biased region" description="Basic residues" evidence="6">
    <location>
        <begin position="55"/>
        <end position="69"/>
    </location>
</feature>
<dbReference type="RefSeq" id="WP_211466642.1">
    <property type="nucleotide sequence ID" value="NZ_JAGSXH010000022.1"/>
</dbReference>
<evidence type="ECO:0000256" key="5">
    <source>
        <dbReference type="ARBA" id="ARBA00023136"/>
    </source>
</evidence>
<keyword evidence="5 7" id="KW-0472">Membrane</keyword>
<dbReference type="EMBL" id="JAGSXH010000022">
    <property type="protein sequence ID" value="MBS2963185.1"/>
    <property type="molecule type" value="Genomic_DNA"/>
</dbReference>
<evidence type="ECO:0000256" key="3">
    <source>
        <dbReference type="ARBA" id="ARBA00022692"/>
    </source>
</evidence>
<evidence type="ECO:0000256" key="2">
    <source>
        <dbReference type="ARBA" id="ARBA00022475"/>
    </source>
</evidence>
<feature type="region of interest" description="Disordered" evidence="6">
    <location>
        <begin position="89"/>
        <end position="121"/>
    </location>
</feature>
<protein>
    <submittedName>
        <fullName evidence="8">YihY/virulence factor BrkB family protein</fullName>
    </submittedName>
</protein>
<gene>
    <name evidence="8" type="ORF">KGA66_09020</name>
</gene>
<dbReference type="GO" id="GO:0005886">
    <property type="term" value="C:plasma membrane"/>
    <property type="evidence" value="ECO:0007669"/>
    <property type="project" value="UniProtKB-SubCell"/>
</dbReference>
<proteinExistence type="predicted"/>
<organism evidence="8 9">
    <name type="scientific">Actinocrinis puniceicyclus</name>
    <dbReference type="NCBI Taxonomy" id="977794"/>
    <lineage>
        <taxon>Bacteria</taxon>
        <taxon>Bacillati</taxon>
        <taxon>Actinomycetota</taxon>
        <taxon>Actinomycetes</taxon>
        <taxon>Catenulisporales</taxon>
        <taxon>Actinospicaceae</taxon>
        <taxon>Actinocrinis</taxon>
    </lineage>
</organism>
<feature type="transmembrane region" description="Helical" evidence="7">
    <location>
        <begin position="190"/>
        <end position="212"/>
    </location>
</feature>
<feature type="region of interest" description="Disordered" evidence="6">
    <location>
        <begin position="139"/>
        <end position="160"/>
    </location>
</feature>
<feature type="transmembrane region" description="Helical" evidence="7">
    <location>
        <begin position="292"/>
        <end position="314"/>
    </location>
</feature>
<evidence type="ECO:0000313" key="8">
    <source>
        <dbReference type="EMBL" id="MBS2963185.1"/>
    </source>
</evidence>
<feature type="transmembrane region" description="Helical" evidence="7">
    <location>
        <begin position="320"/>
        <end position="342"/>
    </location>
</feature>
<dbReference type="AlphaFoldDB" id="A0A8J7WLS9"/>
<keyword evidence="2" id="KW-1003">Cell membrane</keyword>
<reference evidence="8" key="1">
    <citation type="submission" date="2021-04" db="EMBL/GenBank/DDBJ databases">
        <title>Genome based classification of Actinospica acidithermotolerans sp. nov., an actinobacterium isolated from an Indonesian hot spring.</title>
        <authorList>
            <person name="Kusuma A.B."/>
            <person name="Putra K.E."/>
            <person name="Nafisah S."/>
            <person name="Loh J."/>
            <person name="Nouioui I."/>
            <person name="Goodfellow M."/>
        </authorList>
    </citation>
    <scope>NUCLEOTIDE SEQUENCE</scope>
    <source>
        <strain evidence="8">DSM 45618</strain>
    </source>
</reference>
<feature type="transmembrane region" description="Helical" evidence="7">
    <location>
        <begin position="354"/>
        <end position="378"/>
    </location>
</feature>